<dbReference type="InterPro" id="IPR023091">
    <property type="entry name" value="MetalPrtase_cat_dom_sf_prd"/>
</dbReference>
<feature type="binding site" evidence="7">
    <location>
        <position position="110"/>
    </location>
    <ligand>
        <name>Zn(2+)</name>
        <dbReference type="ChEBI" id="CHEBI:29105"/>
        <note>catalytic</note>
    </ligand>
</feature>
<comment type="subcellular location">
    <subcellularLocation>
        <location evidence="7">Cytoplasm</location>
    </subcellularLocation>
</comment>
<dbReference type="Gene3D" id="3.40.390.30">
    <property type="entry name" value="Metalloproteases ('zincins'), catalytic domain"/>
    <property type="match status" value="1"/>
</dbReference>
<dbReference type="PANTHER" id="PTHR46986:SF1">
    <property type="entry name" value="ENDORIBONUCLEASE YBEY, CHLOROPLASTIC"/>
    <property type="match status" value="1"/>
</dbReference>
<proteinExistence type="inferred from homology"/>
<evidence type="ECO:0000256" key="3">
    <source>
        <dbReference type="ARBA" id="ARBA00022723"/>
    </source>
</evidence>
<dbReference type="InterPro" id="IPR002036">
    <property type="entry name" value="YbeY"/>
</dbReference>
<keyword evidence="2 7" id="KW-0540">Nuclease</keyword>
<dbReference type="RefSeq" id="WP_375557071.1">
    <property type="nucleotide sequence ID" value="NZ_JBBVGT010000002.1"/>
</dbReference>
<keyword evidence="9" id="KW-1185">Reference proteome</keyword>
<evidence type="ECO:0000313" key="8">
    <source>
        <dbReference type="EMBL" id="MFB5945535.1"/>
    </source>
</evidence>
<dbReference type="PROSITE" id="PS01306">
    <property type="entry name" value="UPF0054"/>
    <property type="match status" value="1"/>
</dbReference>
<keyword evidence="7" id="KW-0690">Ribosome biogenesis</keyword>
<dbReference type="InterPro" id="IPR020549">
    <property type="entry name" value="YbeY_CS"/>
</dbReference>
<keyword evidence="4 7" id="KW-0255">Endonuclease</keyword>
<dbReference type="NCBIfam" id="TIGR00043">
    <property type="entry name" value="rRNA maturation RNase YbeY"/>
    <property type="match status" value="1"/>
</dbReference>
<evidence type="ECO:0000256" key="7">
    <source>
        <dbReference type="HAMAP-Rule" id="MF_00009"/>
    </source>
</evidence>
<feature type="binding site" evidence="7">
    <location>
        <position position="114"/>
    </location>
    <ligand>
        <name>Zn(2+)</name>
        <dbReference type="ChEBI" id="CHEBI:29105"/>
        <note>catalytic</note>
    </ligand>
</feature>
<comment type="cofactor">
    <cofactor evidence="7">
        <name>Zn(2+)</name>
        <dbReference type="ChEBI" id="CHEBI:29105"/>
    </cofactor>
    <text evidence="7">Binds 1 zinc ion.</text>
</comment>
<evidence type="ECO:0000256" key="1">
    <source>
        <dbReference type="ARBA" id="ARBA00010875"/>
    </source>
</evidence>
<dbReference type="EMBL" id="JBBVGT010000002">
    <property type="protein sequence ID" value="MFB5945535.1"/>
    <property type="molecule type" value="Genomic_DNA"/>
</dbReference>
<protein>
    <recommendedName>
        <fullName evidence="7">Endoribonuclease YbeY</fullName>
        <ecNumber evidence="7">3.1.-.-</ecNumber>
    </recommendedName>
</protein>
<comment type="function">
    <text evidence="7">Single strand-specific metallo-endoribonuclease involved in late-stage 70S ribosome quality control and in maturation of the 3' terminus of the 16S rRNA.</text>
</comment>
<gene>
    <name evidence="7 8" type="primary">ybeY</name>
    <name evidence="8" type="ORF">WKR92_06800</name>
</gene>
<evidence type="ECO:0000313" key="9">
    <source>
        <dbReference type="Proteomes" id="UP001580928"/>
    </source>
</evidence>
<comment type="caution">
    <text evidence="8">The sequence shown here is derived from an EMBL/GenBank/DDBJ whole genome shotgun (WGS) entry which is preliminary data.</text>
</comment>
<accession>A0ABV5CDB9</accession>
<keyword evidence="7" id="KW-0963">Cytoplasm</keyword>
<dbReference type="PANTHER" id="PTHR46986">
    <property type="entry name" value="ENDORIBONUCLEASE YBEY, CHLOROPLASTIC"/>
    <property type="match status" value="1"/>
</dbReference>
<dbReference type="HAMAP" id="MF_00009">
    <property type="entry name" value="Endoribonucl_YbeY"/>
    <property type="match status" value="1"/>
</dbReference>
<keyword evidence="3 7" id="KW-0479">Metal-binding</keyword>
<dbReference type="Proteomes" id="UP001580928">
    <property type="component" value="Unassembled WGS sequence"/>
</dbReference>
<evidence type="ECO:0000256" key="2">
    <source>
        <dbReference type="ARBA" id="ARBA00022722"/>
    </source>
</evidence>
<comment type="similarity">
    <text evidence="1 7">Belongs to the endoribonuclease YbeY family.</text>
</comment>
<evidence type="ECO:0000256" key="4">
    <source>
        <dbReference type="ARBA" id="ARBA00022759"/>
    </source>
</evidence>
<dbReference type="EC" id="3.1.-.-" evidence="7"/>
<feature type="binding site" evidence="7">
    <location>
        <position position="120"/>
    </location>
    <ligand>
        <name>Zn(2+)</name>
        <dbReference type="ChEBI" id="CHEBI:29105"/>
        <note>catalytic</note>
    </ligand>
</feature>
<dbReference type="Pfam" id="PF02130">
    <property type="entry name" value="YbeY"/>
    <property type="match status" value="1"/>
</dbReference>
<name>A0ABV5CDB9_9SPHI</name>
<sequence>MSQKINFFNEDIQFTLKNKIQIRKWIRKSIENEGFKLGELNFIFCSDGYLLQINQEYLKHDTYTDIITFDNSELSEIISGDIFISIDRIIENAEKFQINFDNELHRVMIHGVLHLMGYPDKKREEKVIMTSKEDYYLTQRL</sequence>
<dbReference type="SUPFAM" id="SSF55486">
    <property type="entry name" value="Metalloproteases ('zincins'), catalytic domain"/>
    <property type="match status" value="1"/>
</dbReference>
<organism evidence="8 9">
    <name type="scientific">Albibacterium profundi</name>
    <dbReference type="NCBI Taxonomy" id="3134906"/>
    <lineage>
        <taxon>Bacteria</taxon>
        <taxon>Pseudomonadati</taxon>
        <taxon>Bacteroidota</taxon>
        <taxon>Sphingobacteriia</taxon>
        <taxon>Sphingobacteriales</taxon>
        <taxon>Sphingobacteriaceae</taxon>
        <taxon>Albibacterium</taxon>
    </lineage>
</organism>
<evidence type="ECO:0000256" key="6">
    <source>
        <dbReference type="ARBA" id="ARBA00022833"/>
    </source>
</evidence>
<reference evidence="8 9" key="1">
    <citation type="submission" date="2024-04" db="EMBL/GenBank/DDBJ databases">
        <title>Albibacterium profundi sp. nov., isolated from sediment of the Challenger Deep of Mariana Trench.</title>
        <authorList>
            <person name="Wang Y."/>
        </authorList>
    </citation>
    <scope>NUCLEOTIDE SEQUENCE [LARGE SCALE GENOMIC DNA]</scope>
    <source>
        <strain evidence="8 9">RHL897</strain>
    </source>
</reference>
<evidence type="ECO:0000256" key="5">
    <source>
        <dbReference type="ARBA" id="ARBA00022801"/>
    </source>
</evidence>
<keyword evidence="5 7" id="KW-0378">Hydrolase</keyword>
<keyword evidence="6 7" id="KW-0862">Zinc</keyword>
<keyword evidence="7" id="KW-0698">rRNA processing</keyword>